<dbReference type="GO" id="GO:0006508">
    <property type="term" value="P:proteolysis"/>
    <property type="evidence" value="ECO:0007669"/>
    <property type="project" value="UniProtKB-KW"/>
</dbReference>
<dbReference type="OrthoDB" id="291007at2759"/>
<dbReference type="InterPro" id="IPR001506">
    <property type="entry name" value="Peptidase_M12A"/>
</dbReference>
<comment type="cofactor">
    <cofactor evidence="2 3">
        <name>Zn(2+)</name>
        <dbReference type="ChEBI" id="CHEBI:29105"/>
    </cofactor>
    <text evidence="2 3">Binds 1 zinc ion per subunit.</text>
</comment>
<feature type="binding site" evidence="2">
    <location>
        <position position="58"/>
    </location>
    <ligand>
        <name>Zn(2+)</name>
        <dbReference type="ChEBI" id="CHEBI:29105"/>
        <note>catalytic</note>
    </ligand>
</feature>
<feature type="binding site" evidence="2">
    <location>
        <position position="64"/>
    </location>
    <ligand>
        <name>Zn(2+)</name>
        <dbReference type="ChEBI" id="CHEBI:29105"/>
        <note>catalytic</note>
    </ligand>
</feature>
<evidence type="ECO:0000256" key="3">
    <source>
        <dbReference type="RuleBase" id="RU361183"/>
    </source>
</evidence>
<keyword evidence="2 3" id="KW-0378">Hydrolase</keyword>
<evidence type="ECO:0000313" key="6">
    <source>
        <dbReference type="Proteomes" id="UP001152747"/>
    </source>
</evidence>
<dbReference type="GO" id="GO:0004222">
    <property type="term" value="F:metalloendopeptidase activity"/>
    <property type="evidence" value="ECO:0007669"/>
    <property type="project" value="UniProtKB-UniRule"/>
</dbReference>
<feature type="domain" description="Peptidase M12A" evidence="4">
    <location>
        <begin position="1"/>
        <end position="141"/>
    </location>
</feature>
<evidence type="ECO:0000259" key="4">
    <source>
        <dbReference type="PROSITE" id="PS51864"/>
    </source>
</evidence>
<name>A0A9P1N8T8_9PELO</name>
<dbReference type="PROSITE" id="PS51864">
    <property type="entry name" value="ASTACIN"/>
    <property type="match status" value="1"/>
</dbReference>
<dbReference type="Pfam" id="PF01400">
    <property type="entry name" value="Astacin"/>
    <property type="match status" value="1"/>
</dbReference>
<organism evidence="5 6">
    <name type="scientific">Caenorhabditis angaria</name>
    <dbReference type="NCBI Taxonomy" id="860376"/>
    <lineage>
        <taxon>Eukaryota</taxon>
        <taxon>Metazoa</taxon>
        <taxon>Ecdysozoa</taxon>
        <taxon>Nematoda</taxon>
        <taxon>Chromadorea</taxon>
        <taxon>Rhabditida</taxon>
        <taxon>Rhabditina</taxon>
        <taxon>Rhabditomorpha</taxon>
        <taxon>Rhabditoidea</taxon>
        <taxon>Rhabditidae</taxon>
        <taxon>Peloderinae</taxon>
        <taxon>Caenorhabditis</taxon>
    </lineage>
</organism>
<dbReference type="PANTHER" id="PTHR10127:SF831">
    <property type="entry name" value="ZINC METALLOPROTEINASE NAS-37"/>
    <property type="match status" value="1"/>
</dbReference>
<keyword evidence="2 3" id="KW-0645">Protease</keyword>
<dbReference type="EC" id="3.4.24.-" evidence="3"/>
<dbReference type="InterPro" id="IPR024079">
    <property type="entry name" value="MetalloPept_cat_dom_sf"/>
</dbReference>
<proteinExistence type="predicted"/>
<keyword evidence="2 3" id="KW-0479">Metal-binding</keyword>
<comment type="caution">
    <text evidence="5">The sequence shown here is derived from an EMBL/GenBank/DDBJ whole genome shotgun (WGS) entry which is preliminary data.</text>
</comment>
<keyword evidence="2 3" id="KW-0482">Metalloprotease</keyword>
<gene>
    <name evidence="5" type="ORF">CAMP_LOCUS18046</name>
</gene>
<evidence type="ECO:0000256" key="1">
    <source>
        <dbReference type="ARBA" id="ARBA00023157"/>
    </source>
</evidence>
<dbReference type="PRINTS" id="PR00480">
    <property type="entry name" value="ASTACIN"/>
</dbReference>
<keyword evidence="1" id="KW-1015">Disulfide bond</keyword>
<dbReference type="EMBL" id="CANHGI010000006">
    <property type="protein sequence ID" value="CAI5455409.1"/>
    <property type="molecule type" value="Genomic_DNA"/>
</dbReference>
<sequence>MEEIRSQTCVKFRNTNKKGARIIQEKEDDGCWSNLGASNGALNIPNNCENSIGHEILHSLGILHEQARTDRDAYLHVNKTGNNFNINPSSSIVSPFEYASSMMYYSDKDLYPVVGDYNNTMGLRQLTFYDIYMVNKLYSCSCPKNLECKNRGYTNPSSCDTCICPDGFTGKLCTELKNDIYSSSIEWKTISRKVKNGTLHEYDYIKPMAGKSLEIYVESQSFYPDYNWCGGGSIEIKYMADIRITNPISCGGFNLYKNIRTSFNDPTVIVYRGGISEATYNIRFRSV</sequence>
<dbReference type="AlphaFoldDB" id="A0A9P1N8T8"/>
<feature type="active site" evidence="2">
    <location>
        <position position="55"/>
    </location>
</feature>
<dbReference type="Proteomes" id="UP001152747">
    <property type="component" value="Unassembled WGS sequence"/>
</dbReference>
<evidence type="ECO:0000256" key="2">
    <source>
        <dbReference type="PROSITE-ProRule" id="PRU01211"/>
    </source>
</evidence>
<comment type="caution">
    <text evidence="2">Lacks conserved residue(s) required for the propagation of feature annotation.</text>
</comment>
<dbReference type="Gene3D" id="3.40.390.10">
    <property type="entry name" value="Collagenase (Catalytic Domain)"/>
    <property type="match status" value="1"/>
</dbReference>
<evidence type="ECO:0000313" key="5">
    <source>
        <dbReference type="EMBL" id="CAI5455409.1"/>
    </source>
</evidence>
<accession>A0A9P1N8T8</accession>
<keyword evidence="6" id="KW-1185">Reference proteome</keyword>
<feature type="binding site" evidence="2">
    <location>
        <position position="54"/>
    </location>
    <ligand>
        <name>Zn(2+)</name>
        <dbReference type="ChEBI" id="CHEBI:29105"/>
        <note>catalytic</note>
    </ligand>
</feature>
<dbReference type="GO" id="GO:0008270">
    <property type="term" value="F:zinc ion binding"/>
    <property type="evidence" value="ECO:0007669"/>
    <property type="project" value="UniProtKB-UniRule"/>
</dbReference>
<dbReference type="InterPro" id="IPR006026">
    <property type="entry name" value="Peptidase_Metallo"/>
</dbReference>
<dbReference type="SMART" id="SM00235">
    <property type="entry name" value="ZnMc"/>
    <property type="match status" value="1"/>
</dbReference>
<keyword evidence="2 3" id="KW-0862">Zinc</keyword>
<dbReference type="SUPFAM" id="SSF55486">
    <property type="entry name" value="Metalloproteases ('zincins'), catalytic domain"/>
    <property type="match status" value="1"/>
</dbReference>
<dbReference type="PANTHER" id="PTHR10127">
    <property type="entry name" value="DISCOIDIN, CUB, EGF, LAMININ , AND ZINC METALLOPROTEASE DOMAIN CONTAINING"/>
    <property type="match status" value="1"/>
</dbReference>
<protein>
    <recommendedName>
        <fullName evidence="3">Metalloendopeptidase</fullName>
        <ecNumber evidence="3">3.4.24.-</ecNumber>
    </recommendedName>
</protein>
<reference evidence="5" key="1">
    <citation type="submission" date="2022-11" db="EMBL/GenBank/DDBJ databases">
        <authorList>
            <person name="Kikuchi T."/>
        </authorList>
    </citation>
    <scope>NUCLEOTIDE SEQUENCE</scope>
    <source>
        <strain evidence="5">PS1010</strain>
    </source>
</reference>